<sequence length="310" mass="32834">MSQASISPRNEDSAPAAPPHGLVEFWTYFRQNRGAVIGLAVVAILAFCALFADIVAPHSAIEQFRDYTLTPPSWQAGGNSKFLLGTDSVGRDILSRLIHGSRLSLIIGIVSVSLSMAAGVCLGLVAGFARSWNNPVLRAVETVIMRLMDILQSLPSLLLAIAVVAILGPGLINAMYAIAIVLMPSYARLTRAAVHGELNKDYVNASRIAGAGTLRLMFNCVLPNCTAPLIVQATLGISTAILDAAALGFLGLGAQPPTPEWGSMLASATEFIQSAWWVVTFPGLTIVISVLAFNLMGDGLRDALDPKLKR</sequence>
<dbReference type="PANTHER" id="PTHR43386:SF1">
    <property type="entry name" value="D,D-DIPEPTIDE TRANSPORT SYSTEM PERMEASE PROTEIN DDPC-RELATED"/>
    <property type="match status" value="1"/>
</dbReference>
<feature type="transmembrane region" description="Helical" evidence="7">
    <location>
        <begin position="35"/>
        <end position="56"/>
    </location>
</feature>
<dbReference type="SUPFAM" id="SSF161098">
    <property type="entry name" value="MetI-like"/>
    <property type="match status" value="1"/>
</dbReference>
<evidence type="ECO:0000256" key="1">
    <source>
        <dbReference type="ARBA" id="ARBA00004651"/>
    </source>
</evidence>
<evidence type="ECO:0000313" key="9">
    <source>
        <dbReference type="EMBL" id="GGC90560.1"/>
    </source>
</evidence>
<feature type="transmembrane region" description="Helical" evidence="7">
    <location>
        <begin position="157"/>
        <end position="182"/>
    </location>
</feature>
<feature type="domain" description="ABC transmembrane type-1" evidence="8">
    <location>
        <begin position="101"/>
        <end position="297"/>
    </location>
</feature>
<reference evidence="9" key="2">
    <citation type="submission" date="2020-09" db="EMBL/GenBank/DDBJ databases">
        <authorList>
            <person name="Sun Q."/>
            <person name="Zhou Y."/>
        </authorList>
    </citation>
    <scope>NUCLEOTIDE SEQUENCE</scope>
    <source>
        <strain evidence="9">CGMCC 1.10998</strain>
    </source>
</reference>
<comment type="similarity">
    <text evidence="7">Belongs to the binding-protein-dependent transport system permease family.</text>
</comment>
<feature type="transmembrane region" description="Helical" evidence="7">
    <location>
        <begin position="103"/>
        <end position="129"/>
    </location>
</feature>
<keyword evidence="3" id="KW-1003">Cell membrane</keyword>
<protein>
    <submittedName>
        <fullName evidence="9">ABC transporter permease</fullName>
    </submittedName>
</protein>
<feature type="transmembrane region" description="Helical" evidence="7">
    <location>
        <begin position="229"/>
        <end position="254"/>
    </location>
</feature>
<keyword evidence="10" id="KW-1185">Reference proteome</keyword>
<evidence type="ECO:0000256" key="5">
    <source>
        <dbReference type="ARBA" id="ARBA00022989"/>
    </source>
</evidence>
<dbReference type="GO" id="GO:0005886">
    <property type="term" value="C:plasma membrane"/>
    <property type="evidence" value="ECO:0007669"/>
    <property type="project" value="UniProtKB-SubCell"/>
</dbReference>
<evidence type="ECO:0000256" key="6">
    <source>
        <dbReference type="ARBA" id="ARBA00023136"/>
    </source>
</evidence>
<feature type="transmembrane region" description="Helical" evidence="7">
    <location>
        <begin position="274"/>
        <end position="297"/>
    </location>
</feature>
<reference evidence="9" key="1">
    <citation type="journal article" date="2014" name="Int. J. Syst. Evol. Microbiol.">
        <title>Complete genome sequence of Corynebacterium casei LMG S-19264T (=DSM 44701T), isolated from a smear-ripened cheese.</title>
        <authorList>
            <consortium name="US DOE Joint Genome Institute (JGI-PGF)"/>
            <person name="Walter F."/>
            <person name="Albersmeier A."/>
            <person name="Kalinowski J."/>
            <person name="Ruckert C."/>
        </authorList>
    </citation>
    <scope>NUCLEOTIDE SEQUENCE</scope>
    <source>
        <strain evidence="9">CGMCC 1.10998</strain>
    </source>
</reference>
<evidence type="ECO:0000256" key="2">
    <source>
        <dbReference type="ARBA" id="ARBA00022448"/>
    </source>
</evidence>
<dbReference type="PANTHER" id="PTHR43386">
    <property type="entry name" value="OLIGOPEPTIDE TRANSPORT SYSTEM PERMEASE PROTEIN APPC"/>
    <property type="match status" value="1"/>
</dbReference>
<dbReference type="Pfam" id="PF12911">
    <property type="entry name" value="OppC_N"/>
    <property type="match status" value="1"/>
</dbReference>
<dbReference type="InterPro" id="IPR000515">
    <property type="entry name" value="MetI-like"/>
</dbReference>
<dbReference type="AlphaFoldDB" id="A0A916XNV9"/>
<dbReference type="RefSeq" id="WP_188568121.1">
    <property type="nucleotide sequence ID" value="NZ_BMED01000005.1"/>
</dbReference>
<keyword evidence="2 7" id="KW-0813">Transport</keyword>
<dbReference type="Pfam" id="PF00528">
    <property type="entry name" value="BPD_transp_1"/>
    <property type="match status" value="1"/>
</dbReference>
<evidence type="ECO:0000256" key="4">
    <source>
        <dbReference type="ARBA" id="ARBA00022692"/>
    </source>
</evidence>
<evidence type="ECO:0000256" key="3">
    <source>
        <dbReference type="ARBA" id="ARBA00022475"/>
    </source>
</evidence>
<dbReference type="EMBL" id="BMED01000005">
    <property type="protein sequence ID" value="GGC90560.1"/>
    <property type="molecule type" value="Genomic_DNA"/>
</dbReference>
<comment type="caution">
    <text evidence="9">The sequence shown here is derived from an EMBL/GenBank/DDBJ whole genome shotgun (WGS) entry which is preliminary data.</text>
</comment>
<keyword evidence="4 7" id="KW-0812">Transmembrane</keyword>
<dbReference type="InterPro" id="IPR050366">
    <property type="entry name" value="BP-dependent_transpt_permease"/>
</dbReference>
<name>A0A916XNV9_9BURK</name>
<proteinExistence type="inferred from homology"/>
<evidence type="ECO:0000259" key="8">
    <source>
        <dbReference type="PROSITE" id="PS50928"/>
    </source>
</evidence>
<dbReference type="Gene3D" id="1.10.3720.10">
    <property type="entry name" value="MetI-like"/>
    <property type="match status" value="1"/>
</dbReference>
<organism evidence="9 10">
    <name type="scientific">Undibacterium terreum</name>
    <dbReference type="NCBI Taxonomy" id="1224302"/>
    <lineage>
        <taxon>Bacteria</taxon>
        <taxon>Pseudomonadati</taxon>
        <taxon>Pseudomonadota</taxon>
        <taxon>Betaproteobacteria</taxon>
        <taxon>Burkholderiales</taxon>
        <taxon>Oxalobacteraceae</taxon>
        <taxon>Undibacterium</taxon>
    </lineage>
</organism>
<keyword evidence="6 7" id="KW-0472">Membrane</keyword>
<dbReference type="InterPro" id="IPR025966">
    <property type="entry name" value="OppC_N"/>
</dbReference>
<dbReference type="GO" id="GO:0071916">
    <property type="term" value="F:dipeptide transmembrane transporter activity"/>
    <property type="evidence" value="ECO:0007669"/>
    <property type="project" value="TreeGrafter"/>
</dbReference>
<dbReference type="PROSITE" id="PS50928">
    <property type="entry name" value="ABC_TM1"/>
    <property type="match status" value="1"/>
</dbReference>
<keyword evidence="5 7" id="KW-1133">Transmembrane helix</keyword>
<evidence type="ECO:0000256" key="7">
    <source>
        <dbReference type="RuleBase" id="RU363032"/>
    </source>
</evidence>
<gene>
    <name evidence="9" type="ORF">GCM10011396_42240</name>
</gene>
<evidence type="ECO:0000313" key="10">
    <source>
        <dbReference type="Proteomes" id="UP000637423"/>
    </source>
</evidence>
<comment type="subcellular location">
    <subcellularLocation>
        <location evidence="1 7">Cell membrane</location>
        <topology evidence="1 7">Multi-pass membrane protein</topology>
    </subcellularLocation>
</comment>
<dbReference type="CDD" id="cd06261">
    <property type="entry name" value="TM_PBP2"/>
    <property type="match status" value="1"/>
</dbReference>
<dbReference type="InterPro" id="IPR035906">
    <property type="entry name" value="MetI-like_sf"/>
</dbReference>
<accession>A0A916XNV9</accession>
<dbReference type="Proteomes" id="UP000637423">
    <property type="component" value="Unassembled WGS sequence"/>
</dbReference>